<comment type="caution">
    <text evidence="2">The sequence shown here is derived from an EMBL/GenBank/DDBJ whole genome shotgun (WGS) entry which is preliminary data.</text>
</comment>
<dbReference type="SUPFAM" id="SSF55729">
    <property type="entry name" value="Acyl-CoA N-acyltransferases (Nat)"/>
    <property type="match status" value="1"/>
</dbReference>
<keyword evidence="3" id="KW-1185">Reference proteome</keyword>
<dbReference type="EC" id="2.3.1.4" evidence="2"/>
<dbReference type="InterPro" id="IPR039143">
    <property type="entry name" value="GNPNAT1-like"/>
</dbReference>
<accession>A0A2G9IB32</accession>
<dbReference type="GO" id="GO:0006048">
    <property type="term" value="P:UDP-N-acetylglucosamine biosynthetic process"/>
    <property type="evidence" value="ECO:0007669"/>
    <property type="project" value="UniProtKB-UniPathway"/>
</dbReference>
<dbReference type="GO" id="GO:0004343">
    <property type="term" value="F:glucosamine 6-phosphate N-acetyltransferase activity"/>
    <property type="evidence" value="ECO:0007669"/>
    <property type="project" value="UniProtKB-EC"/>
</dbReference>
<keyword evidence="2" id="KW-0012">Acyltransferase</keyword>
<dbReference type="PANTHER" id="PTHR13355:SF15">
    <property type="entry name" value="GCN5-RELATED N-ACETYLTRANSFERASE 3, CHLOROPLASTIC"/>
    <property type="match status" value="1"/>
</dbReference>
<protein>
    <submittedName>
        <fullName evidence="2">Glucosamine-phosphate N-acetyltransferase</fullName>
        <ecNumber evidence="2">2.3.1.4</ecNumber>
    </submittedName>
</protein>
<evidence type="ECO:0000313" key="3">
    <source>
        <dbReference type="Proteomes" id="UP000231279"/>
    </source>
</evidence>
<feature type="domain" description="N-acetyltransferase" evidence="1">
    <location>
        <begin position="89"/>
        <end position="238"/>
    </location>
</feature>
<dbReference type="Pfam" id="PF00583">
    <property type="entry name" value="Acetyltransf_1"/>
    <property type="match status" value="1"/>
</dbReference>
<reference evidence="3" key="1">
    <citation type="journal article" date="2018" name="Gigascience">
        <title>Genome assembly of the Pink Ipe (Handroanthus impetiginosus, Bignoniaceae), a highly valued, ecologically keystone Neotropical timber forest tree.</title>
        <authorList>
            <person name="Silva-Junior O.B."/>
            <person name="Grattapaglia D."/>
            <person name="Novaes E."/>
            <person name="Collevatti R.G."/>
        </authorList>
    </citation>
    <scope>NUCLEOTIDE SEQUENCE [LARGE SCALE GENOMIC DNA]</scope>
    <source>
        <strain evidence="3">cv. UFG-1</strain>
    </source>
</reference>
<keyword evidence="2" id="KW-0808">Transferase</keyword>
<dbReference type="Proteomes" id="UP000231279">
    <property type="component" value="Unassembled WGS sequence"/>
</dbReference>
<dbReference type="STRING" id="429701.A0A2G9IB32"/>
<dbReference type="OrthoDB" id="2744543at2759"/>
<dbReference type="InterPro" id="IPR000182">
    <property type="entry name" value="GNAT_dom"/>
</dbReference>
<gene>
    <name evidence="2" type="ORF">CDL12_00273</name>
</gene>
<evidence type="ECO:0000259" key="1">
    <source>
        <dbReference type="PROSITE" id="PS51186"/>
    </source>
</evidence>
<dbReference type="PANTHER" id="PTHR13355">
    <property type="entry name" value="GLUCOSAMINE 6-PHOSPHATE N-ACETYLTRANSFERASE"/>
    <property type="match status" value="1"/>
</dbReference>
<sequence length="255" mass="27352">MAMKGRAMAAAAAVHGGYPPTKLHSSLPSPLRIAARIKPNTAPPPISISTNPAHANLHHLKELYAICNHSCQRFPNTDAAGRVEPVDVLKLRTAIAHSSVVVSAFTKPEFLTNQSSTGAEVTSFTGIGGYWITKVAPVTPANGTLIGFGRAVSDLGLTASIYDVTVHPALRRRGIGRMIVQRIVRMLTNRDIYDIAALCSHDQRPFFKACGFGDDTLGSTTMVYTRSPSSYSKDEEMISAGGKLLLVPSPRELTK</sequence>
<dbReference type="AlphaFoldDB" id="A0A2G9IB32"/>
<dbReference type="InterPro" id="IPR016181">
    <property type="entry name" value="Acyl_CoA_acyltransferase"/>
</dbReference>
<dbReference type="UniPathway" id="UPA00113">
    <property type="reaction ID" value="UER00529"/>
</dbReference>
<dbReference type="EMBL" id="NKXS01000025">
    <property type="protein sequence ID" value="PIN26965.1"/>
    <property type="molecule type" value="Genomic_DNA"/>
</dbReference>
<name>A0A2G9IB32_9LAMI</name>
<proteinExistence type="predicted"/>
<dbReference type="CDD" id="cd04301">
    <property type="entry name" value="NAT_SF"/>
    <property type="match status" value="1"/>
</dbReference>
<evidence type="ECO:0000313" key="2">
    <source>
        <dbReference type="EMBL" id="PIN26965.1"/>
    </source>
</evidence>
<organism evidence="2 3">
    <name type="scientific">Handroanthus impetiginosus</name>
    <dbReference type="NCBI Taxonomy" id="429701"/>
    <lineage>
        <taxon>Eukaryota</taxon>
        <taxon>Viridiplantae</taxon>
        <taxon>Streptophyta</taxon>
        <taxon>Embryophyta</taxon>
        <taxon>Tracheophyta</taxon>
        <taxon>Spermatophyta</taxon>
        <taxon>Magnoliopsida</taxon>
        <taxon>eudicotyledons</taxon>
        <taxon>Gunneridae</taxon>
        <taxon>Pentapetalae</taxon>
        <taxon>asterids</taxon>
        <taxon>lamiids</taxon>
        <taxon>Lamiales</taxon>
        <taxon>Bignoniaceae</taxon>
        <taxon>Crescentiina</taxon>
        <taxon>Tabebuia alliance</taxon>
        <taxon>Handroanthus</taxon>
    </lineage>
</organism>
<dbReference type="PROSITE" id="PS51186">
    <property type="entry name" value="GNAT"/>
    <property type="match status" value="1"/>
</dbReference>
<dbReference type="Gene3D" id="3.40.630.30">
    <property type="match status" value="1"/>
</dbReference>